<keyword evidence="2" id="KW-1185">Reference proteome</keyword>
<organism evidence="1 2">
    <name type="scientific">Xylaria arbuscula</name>
    <dbReference type="NCBI Taxonomy" id="114810"/>
    <lineage>
        <taxon>Eukaryota</taxon>
        <taxon>Fungi</taxon>
        <taxon>Dikarya</taxon>
        <taxon>Ascomycota</taxon>
        <taxon>Pezizomycotina</taxon>
        <taxon>Sordariomycetes</taxon>
        <taxon>Xylariomycetidae</taxon>
        <taxon>Xylariales</taxon>
        <taxon>Xylariaceae</taxon>
        <taxon>Xylaria</taxon>
    </lineage>
</organism>
<dbReference type="Proteomes" id="UP001148614">
    <property type="component" value="Unassembled WGS sequence"/>
</dbReference>
<evidence type="ECO:0000313" key="2">
    <source>
        <dbReference type="Proteomes" id="UP001148614"/>
    </source>
</evidence>
<dbReference type="EMBL" id="JANPWZ010000201">
    <property type="protein sequence ID" value="KAJ3578535.1"/>
    <property type="molecule type" value="Genomic_DNA"/>
</dbReference>
<gene>
    <name evidence="1" type="ORF">NPX13_g2027</name>
</gene>
<accession>A0A9W8NKD6</accession>
<comment type="caution">
    <text evidence="1">The sequence shown here is derived from an EMBL/GenBank/DDBJ whole genome shotgun (WGS) entry which is preliminary data.</text>
</comment>
<proteinExistence type="predicted"/>
<reference evidence="1" key="1">
    <citation type="submission" date="2022-07" db="EMBL/GenBank/DDBJ databases">
        <title>Genome Sequence of Xylaria arbuscula.</title>
        <authorList>
            <person name="Buettner E."/>
        </authorList>
    </citation>
    <scope>NUCLEOTIDE SEQUENCE</scope>
    <source>
        <strain evidence="1">VT107</strain>
    </source>
</reference>
<dbReference type="AlphaFoldDB" id="A0A9W8NKD6"/>
<protein>
    <submittedName>
        <fullName evidence="1">Uncharacterized protein</fullName>
    </submittedName>
</protein>
<name>A0A9W8NKD6_9PEZI</name>
<evidence type="ECO:0000313" key="1">
    <source>
        <dbReference type="EMBL" id="KAJ3578535.1"/>
    </source>
</evidence>
<sequence>MSNTFNRADSGFGDQGRVANFAVQFGRDLTPTRVQESIGSYRGLLSKATLKAFLVGIWKEETSETLQIKRSNDEWVFSIPRKLTKDERSELVRIREEKMNAEGRRRRSISPE</sequence>